<dbReference type="AlphaFoldDB" id="A0A507QJM9"/>
<evidence type="ECO:0000313" key="2">
    <source>
        <dbReference type="EMBL" id="TQB68688.1"/>
    </source>
</evidence>
<evidence type="ECO:0000256" key="1">
    <source>
        <dbReference type="SAM" id="MobiDB-lite"/>
    </source>
</evidence>
<dbReference type="Pfam" id="PF16093">
    <property type="entry name" value="PAC4"/>
    <property type="match status" value="1"/>
</dbReference>
<dbReference type="EMBL" id="VIFY01000197">
    <property type="protein sequence ID" value="TQB68688.1"/>
    <property type="molecule type" value="Genomic_DNA"/>
</dbReference>
<comment type="caution">
    <text evidence="2">The sequence shown here is derived from an EMBL/GenBank/DDBJ whole genome shotgun (WGS) entry which is preliminary data.</text>
</comment>
<organism evidence="2 3">
    <name type="scientific">Monascus purpureus</name>
    <name type="common">Red mold</name>
    <name type="synonym">Monascus anka</name>
    <dbReference type="NCBI Taxonomy" id="5098"/>
    <lineage>
        <taxon>Eukaryota</taxon>
        <taxon>Fungi</taxon>
        <taxon>Dikarya</taxon>
        <taxon>Ascomycota</taxon>
        <taxon>Pezizomycotina</taxon>
        <taxon>Eurotiomycetes</taxon>
        <taxon>Eurotiomycetidae</taxon>
        <taxon>Eurotiales</taxon>
        <taxon>Aspergillaceae</taxon>
        <taxon>Monascus</taxon>
    </lineage>
</organism>
<evidence type="ECO:0000313" key="3">
    <source>
        <dbReference type="Proteomes" id="UP000319663"/>
    </source>
</evidence>
<feature type="compositionally biased region" description="Polar residues" evidence="1">
    <location>
        <begin position="1"/>
        <end position="15"/>
    </location>
</feature>
<proteinExistence type="predicted"/>
<dbReference type="GO" id="GO:0043248">
    <property type="term" value="P:proteasome assembly"/>
    <property type="evidence" value="ECO:0007669"/>
    <property type="project" value="InterPro"/>
</dbReference>
<feature type="region of interest" description="Disordered" evidence="1">
    <location>
        <begin position="1"/>
        <end position="20"/>
    </location>
</feature>
<keyword evidence="3" id="KW-1185">Reference proteome</keyword>
<dbReference type="Gene3D" id="3.30.230.100">
    <property type="match status" value="1"/>
</dbReference>
<dbReference type="Proteomes" id="UP000319663">
    <property type="component" value="Unassembled WGS sequence"/>
</dbReference>
<protein>
    <recommendedName>
        <fullName evidence="4">Proteasome assembly chaperone 4</fullName>
    </recommendedName>
</protein>
<sequence>MTSAAQPSVAATNSIPPVEQVRPHIKPEEISFPLPKSLYTTAHIHLTFLDTSVMVFLTTTTVGGNSAGSVKPMGSFVYAMPDRTSPGSTISTTLYSYPASVEYATRTAKILARRMGVPVYVGCSIDASGLGLIVEEEMDGFKKIVGVIMKRWEERERRE</sequence>
<accession>A0A507QJM9</accession>
<dbReference type="InterPro" id="IPR032157">
    <property type="entry name" value="PAC4"/>
</dbReference>
<evidence type="ECO:0008006" key="4">
    <source>
        <dbReference type="Google" id="ProtNLM"/>
    </source>
</evidence>
<dbReference type="OrthoDB" id="5407417at2759"/>
<name>A0A507QJM9_MONPU</name>
<gene>
    <name evidence="2" type="ORF">MPDQ_002921</name>
</gene>
<reference evidence="2 3" key="1">
    <citation type="submission" date="2019-06" db="EMBL/GenBank/DDBJ databases">
        <title>Wine fermentation using esterase from Monascus purpureus.</title>
        <authorList>
            <person name="Geng C."/>
            <person name="Zhang Y."/>
        </authorList>
    </citation>
    <scope>NUCLEOTIDE SEQUENCE [LARGE SCALE GENOMIC DNA]</scope>
    <source>
        <strain evidence="2">HQ1</strain>
    </source>
</reference>